<dbReference type="AlphaFoldDB" id="A0A1N7MXA7"/>
<dbReference type="RefSeq" id="WP_076515844.1">
    <property type="nucleotide sequence ID" value="NZ_FTOH01000006.1"/>
</dbReference>
<evidence type="ECO:0000313" key="2">
    <source>
        <dbReference type="EMBL" id="SIS90712.1"/>
    </source>
</evidence>
<dbReference type="SUPFAM" id="SSF54534">
    <property type="entry name" value="FKBP-like"/>
    <property type="match status" value="1"/>
</dbReference>
<dbReference type="EMBL" id="FTOH01000006">
    <property type="protein sequence ID" value="SIS90712.1"/>
    <property type="molecule type" value="Genomic_DNA"/>
</dbReference>
<dbReference type="PIRSF" id="PIRSF006092">
    <property type="entry name" value="GreA_GreB"/>
    <property type="match status" value="1"/>
</dbReference>
<sequence>MNKQLLKDALLRSLDEEINAALAAAGEAHATASHGENKPENQYDTLALEAAYLAHGQSERILQLQQARINLSRWVAPDFSEDDSVRMGACVVLLSENDEERSIFIAPVGGRELEFEGEKILVVNQEAPVTRRLCGLQIGDEVALTLGGRSSLWELLAIH</sequence>
<reference evidence="3" key="1">
    <citation type="submission" date="2017-01" db="EMBL/GenBank/DDBJ databases">
        <authorList>
            <person name="Varghese N."/>
            <person name="Submissions S."/>
        </authorList>
    </citation>
    <scope>NUCLEOTIDE SEQUENCE [LARGE SCALE GENOMIC DNA]</scope>
    <source>
        <strain evidence="3">DSM 24913</strain>
    </source>
</reference>
<feature type="domain" description="Transcription elongation factor GreA/GreB C-terminal" evidence="1">
    <location>
        <begin position="82"/>
        <end position="158"/>
    </location>
</feature>
<dbReference type="GO" id="GO:0003746">
    <property type="term" value="F:translation elongation factor activity"/>
    <property type="evidence" value="ECO:0007669"/>
    <property type="project" value="UniProtKB-KW"/>
</dbReference>
<name>A0A1N7MXA7_9GAMM</name>
<gene>
    <name evidence="2" type="ORF">SAMN05421686_10640</name>
</gene>
<proteinExistence type="predicted"/>
<protein>
    <submittedName>
        <fullName evidence="2">GreA/GreB family elongation factor</fullName>
    </submittedName>
</protein>
<dbReference type="InterPro" id="IPR001437">
    <property type="entry name" value="Tscrpt_elong_fac_GreA/B_C"/>
</dbReference>
<keyword evidence="3" id="KW-1185">Reference proteome</keyword>
<accession>A0A1N7MXA7</accession>
<dbReference type="GO" id="GO:0003677">
    <property type="term" value="F:DNA binding"/>
    <property type="evidence" value="ECO:0007669"/>
    <property type="project" value="InterPro"/>
</dbReference>
<dbReference type="InterPro" id="IPR036953">
    <property type="entry name" value="GreA/GreB_C_sf"/>
</dbReference>
<keyword evidence="2" id="KW-0648">Protein biosynthesis</keyword>
<organism evidence="2 3">
    <name type="scientific">Thalassolituus maritimus</name>
    <dbReference type="NCBI Taxonomy" id="484498"/>
    <lineage>
        <taxon>Bacteria</taxon>
        <taxon>Pseudomonadati</taxon>
        <taxon>Pseudomonadota</taxon>
        <taxon>Gammaproteobacteria</taxon>
        <taxon>Oceanospirillales</taxon>
        <taxon>Oceanospirillaceae</taxon>
        <taxon>Thalassolituus</taxon>
    </lineage>
</organism>
<dbReference type="GO" id="GO:0070063">
    <property type="term" value="F:RNA polymerase binding"/>
    <property type="evidence" value="ECO:0007669"/>
    <property type="project" value="InterPro"/>
</dbReference>
<dbReference type="GO" id="GO:0032784">
    <property type="term" value="P:regulation of DNA-templated transcription elongation"/>
    <property type="evidence" value="ECO:0007669"/>
    <property type="project" value="InterPro"/>
</dbReference>
<dbReference type="STRING" id="484498.SAMN05421686_10640"/>
<dbReference type="Proteomes" id="UP000185639">
    <property type="component" value="Unassembled WGS sequence"/>
</dbReference>
<dbReference type="InterPro" id="IPR023459">
    <property type="entry name" value="Tscrpt_elong_fac_GreA/B_fam"/>
</dbReference>
<keyword evidence="2" id="KW-0251">Elongation factor</keyword>
<dbReference type="Gene3D" id="3.10.50.30">
    <property type="entry name" value="Transcription elongation factor, GreA/GreB, C-terminal domain"/>
    <property type="match status" value="1"/>
</dbReference>
<dbReference type="Pfam" id="PF01272">
    <property type="entry name" value="GreA_GreB"/>
    <property type="match status" value="1"/>
</dbReference>
<dbReference type="OrthoDB" id="5293337at2"/>
<evidence type="ECO:0000259" key="1">
    <source>
        <dbReference type="Pfam" id="PF01272"/>
    </source>
</evidence>
<evidence type="ECO:0000313" key="3">
    <source>
        <dbReference type="Proteomes" id="UP000185639"/>
    </source>
</evidence>